<feature type="domain" description="HTH rpiR-type" evidence="4">
    <location>
        <begin position="1"/>
        <end position="75"/>
    </location>
</feature>
<dbReference type="CDD" id="cd05013">
    <property type="entry name" value="SIS_RpiR"/>
    <property type="match status" value="1"/>
</dbReference>
<name>A0ABV1GGU8_9FIRM</name>
<dbReference type="InterPro" id="IPR047640">
    <property type="entry name" value="RpiR-like"/>
</dbReference>
<evidence type="ECO:0000313" key="6">
    <source>
        <dbReference type="EMBL" id="MEQ2521040.1"/>
    </source>
</evidence>
<dbReference type="SUPFAM" id="SSF46689">
    <property type="entry name" value="Homeodomain-like"/>
    <property type="match status" value="1"/>
</dbReference>
<evidence type="ECO:0000256" key="2">
    <source>
        <dbReference type="ARBA" id="ARBA00023125"/>
    </source>
</evidence>
<keyword evidence="2" id="KW-0238">DNA-binding</keyword>
<sequence>MTLQFPRMPEQITKAESRILDYISNNPEEFLLSSIGEVGEKLDVSGTTISRFVRRLGCGDYKELKRLVADQNISEGPAAKLMQTLHSEEAFTVNNWFLRQQMYLQKTLEGLEQEEFQKAVSALCSAHRVFIHAKSASSSLGQLLMFRLRRLGIQSVLLPSGGSEVLEGLSQAKAGDLVIMFSFSKLSQEGKMILGYRKEAGYQTLTFISRAFVPEEERADIQLFAYRGEAKEYHSMTAPAALVDALVVAVSEQMGEASVENLSHLYHMKKTYAPNR</sequence>
<dbReference type="InterPro" id="IPR035472">
    <property type="entry name" value="RpiR-like_SIS"/>
</dbReference>
<organism evidence="6 7">
    <name type="scientific">Ruthenibacterium intestinale</name>
    <dbReference type="NCBI Taxonomy" id="3133163"/>
    <lineage>
        <taxon>Bacteria</taxon>
        <taxon>Bacillati</taxon>
        <taxon>Bacillota</taxon>
        <taxon>Clostridia</taxon>
        <taxon>Eubacteriales</taxon>
        <taxon>Oscillospiraceae</taxon>
        <taxon>Ruthenibacterium</taxon>
    </lineage>
</organism>
<keyword evidence="3" id="KW-0804">Transcription</keyword>
<keyword evidence="7" id="KW-1185">Reference proteome</keyword>
<dbReference type="InterPro" id="IPR009057">
    <property type="entry name" value="Homeodomain-like_sf"/>
</dbReference>
<dbReference type="Proteomes" id="UP001477672">
    <property type="component" value="Unassembled WGS sequence"/>
</dbReference>
<dbReference type="Pfam" id="PF01418">
    <property type="entry name" value="HTH_6"/>
    <property type="match status" value="1"/>
</dbReference>
<evidence type="ECO:0000259" key="4">
    <source>
        <dbReference type="PROSITE" id="PS51071"/>
    </source>
</evidence>
<evidence type="ECO:0000313" key="7">
    <source>
        <dbReference type="Proteomes" id="UP001477672"/>
    </source>
</evidence>
<dbReference type="Gene3D" id="1.10.10.10">
    <property type="entry name" value="Winged helix-like DNA-binding domain superfamily/Winged helix DNA-binding domain"/>
    <property type="match status" value="1"/>
</dbReference>
<dbReference type="InterPro" id="IPR000281">
    <property type="entry name" value="HTH_RpiR"/>
</dbReference>
<gene>
    <name evidence="6" type="ORF">WMO24_11470</name>
</gene>
<dbReference type="Gene3D" id="3.40.50.10490">
    <property type="entry name" value="Glucose-6-phosphate isomerase like protein, domain 1"/>
    <property type="match status" value="1"/>
</dbReference>
<evidence type="ECO:0000256" key="1">
    <source>
        <dbReference type="ARBA" id="ARBA00023015"/>
    </source>
</evidence>
<dbReference type="InterPro" id="IPR036388">
    <property type="entry name" value="WH-like_DNA-bd_sf"/>
</dbReference>
<feature type="domain" description="SIS" evidence="5">
    <location>
        <begin position="119"/>
        <end position="256"/>
    </location>
</feature>
<dbReference type="RefSeq" id="WP_349216581.1">
    <property type="nucleotide sequence ID" value="NZ_JBBMFA010000101.1"/>
</dbReference>
<protein>
    <submittedName>
        <fullName evidence="6">MurR/RpiR family transcriptional regulator</fullName>
    </submittedName>
</protein>
<accession>A0ABV1GGU8</accession>
<dbReference type="PROSITE" id="PS51464">
    <property type="entry name" value="SIS"/>
    <property type="match status" value="1"/>
</dbReference>
<evidence type="ECO:0000259" key="5">
    <source>
        <dbReference type="PROSITE" id="PS51464"/>
    </source>
</evidence>
<evidence type="ECO:0000256" key="3">
    <source>
        <dbReference type="ARBA" id="ARBA00023163"/>
    </source>
</evidence>
<dbReference type="PANTHER" id="PTHR30514">
    <property type="entry name" value="GLUCOKINASE"/>
    <property type="match status" value="1"/>
</dbReference>
<dbReference type="SUPFAM" id="SSF53697">
    <property type="entry name" value="SIS domain"/>
    <property type="match status" value="1"/>
</dbReference>
<comment type="caution">
    <text evidence="6">The sequence shown here is derived from an EMBL/GenBank/DDBJ whole genome shotgun (WGS) entry which is preliminary data.</text>
</comment>
<dbReference type="InterPro" id="IPR046348">
    <property type="entry name" value="SIS_dom_sf"/>
</dbReference>
<dbReference type="Pfam" id="PF01380">
    <property type="entry name" value="SIS"/>
    <property type="match status" value="1"/>
</dbReference>
<dbReference type="PROSITE" id="PS51071">
    <property type="entry name" value="HTH_RPIR"/>
    <property type="match status" value="1"/>
</dbReference>
<reference evidence="6 7" key="1">
    <citation type="submission" date="2024-03" db="EMBL/GenBank/DDBJ databases">
        <title>Human intestinal bacterial collection.</title>
        <authorList>
            <person name="Pauvert C."/>
            <person name="Hitch T.C.A."/>
            <person name="Clavel T."/>
        </authorList>
    </citation>
    <scope>NUCLEOTIDE SEQUENCE [LARGE SCALE GENOMIC DNA]</scope>
    <source>
        <strain evidence="6 7">CLA-JM-H11</strain>
    </source>
</reference>
<keyword evidence="1" id="KW-0805">Transcription regulation</keyword>
<dbReference type="InterPro" id="IPR001347">
    <property type="entry name" value="SIS_dom"/>
</dbReference>
<dbReference type="EMBL" id="JBBMFA010000101">
    <property type="protein sequence ID" value="MEQ2521040.1"/>
    <property type="molecule type" value="Genomic_DNA"/>
</dbReference>
<proteinExistence type="predicted"/>